<dbReference type="Proteomes" id="UP001219525">
    <property type="component" value="Unassembled WGS sequence"/>
</dbReference>
<dbReference type="AlphaFoldDB" id="A0AAD6VH92"/>
<proteinExistence type="predicted"/>
<reference evidence="2" key="1">
    <citation type="submission" date="2023-03" db="EMBL/GenBank/DDBJ databases">
        <title>Massive genome expansion in bonnet fungi (Mycena s.s.) driven by repeated elements and novel gene families across ecological guilds.</title>
        <authorList>
            <consortium name="Lawrence Berkeley National Laboratory"/>
            <person name="Harder C.B."/>
            <person name="Miyauchi S."/>
            <person name="Viragh M."/>
            <person name="Kuo A."/>
            <person name="Thoen E."/>
            <person name="Andreopoulos B."/>
            <person name="Lu D."/>
            <person name="Skrede I."/>
            <person name="Drula E."/>
            <person name="Henrissat B."/>
            <person name="Morin E."/>
            <person name="Kohler A."/>
            <person name="Barry K."/>
            <person name="LaButti K."/>
            <person name="Morin E."/>
            <person name="Salamov A."/>
            <person name="Lipzen A."/>
            <person name="Mereny Z."/>
            <person name="Hegedus B."/>
            <person name="Baldrian P."/>
            <person name="Stursova M."/>
            <person name="Weitz H."/>
            <person name="Taylor A."/>
            <person name="Grigoriev I.V."/>
            <person name="Nagy L.G."/>
            <person name="Martin F."/>
            <person name="Kauserud H."/>
        </authorList>
    </citation>
    <scope>NUCLEOTIDE SEQUENCE</scope>
    <source>
        <strain evidence="2">9144</strain>
    </source>
</reference>
<evidence type="ECO:0000313" key="2">
    <source>
        <dbReference type="EMBL" id="KAJ7212989.1"/>
    </source>
</evidence>
<feature type="non-terminal residue" evidence="2">
    <location>
        <position position="338"/>
    </location>
</feature>
<evidence type="ECO:0000259" key="1">
    <source>
        <dbReference type="Pfam" id="PF18718"/>
    </source>
</evidence>
<evidence type="ECO:0000313" key="3">
    <source>
        <dbReference type="Proteomes" id="UP001219525"/>
    </source>
</evidence>
<dbReference type="Pfam" id="PF18718">
    <property type="entry name" value="CxC5"/>
    <property type="match status" value="1"/>
</dbReference>
<feature type="domain" description="CxC5 like cysteine cluster associated with KDZ" evidence="1">
    <location>
        <begin position="118"/>
        <end position="247"/>
    </location>
</feature>
<accession>A0AAD6VH92</accession>
<organism evidence="2 3">
    <name type="scientific">Mycena pura</name>
    <dbReference type="NCBI Taxonomy" id="153505"/>
    <lineage>
        <taxon>Eukaryota</taxon>
        <taxon>Fungi</taxon>
        <taxon>Dikarya</taxon>
        <taxon>Basidiomycota</taxon>
        <taxon>Agaricomycotina</taxon>
        <taxon>Agaricomycetes</taxon>
        <taxon>Agaricomycetidae</taxon>
        <taxon>Agaricales</taxon>
        <taxon>Marasmiineae</taxon>
        <taxon>Mycenaceae</taxon>
        <taxon>Mycena</taxon>
    </lineage>
</organism>
<gene>
    <name evidence="2" type="ORF">GGX14DRAFT_360980</name>
</gene>
<protein>
    <recommendedName>
        <fullName evidence="1">CxC5 like cysteine cluster associated with KDZ domain-containing protein</fullName>
    </recommendedName>
</protein>
<comment type="caution">
    <text evidence="2">The sequence shown here is derived from an EMBL/GenBank/DDBJ whole genome shotgun (WGS) entry which is preliminary data.</text>
</comment>
<name>A0AAD6VH92_9AGAR</name>
<dbReference type="InterPro" id="IPR041539">
    <property type="entry name" value="CxC5"/>
</dbReference>
<dbReference type="EMBL" id="JARJCW010000022">
    <property type="protein sequence ID" value="KAJ7212989.1"/>
    <property type="molecule type" value="Genomic_DNA"/>
</dbReference>
<sequence length="338" mass="38425">MDFLGICEALANCSPVAQAFTHADIVKYIEIVALLRPTPCLAYLTPSHLPSAPPETLPANVHEFIRACFDVPDETAKLAWEIFHEIAWAYRATSEEQAANRLKHAKLFLLHGIPNGIGVFSLSPPTRVCLDPDCCRIRHSHNLMEVTDRELAESASHRITVFTLDLGAVPGFSTSTYCRNCNTRYYPNYYVHTRATTRTYYYLDQIPEFIQSSEHFYTSAGLCELFTNMMVSAWTSGTNCARIYNTSIAHAALEPHLPRNWLSLKIDIEDVFNSFFLYALLQDHHERDDILQLPHDAPSHAERLRPALEARNSRMAGTGQEEWNHYCDLCCHIYEEDG</sequence>
<keyword evidence="3" id="KW-1185">Reference proteome</keyword>